<organism evidence="4 5">
    <name type="scientific">Fuerstiella marisgermanici</name>
    <dbReference type="NCBI Taxonomy" id="1891926"/>
    <lineage>
        <taxon>Bacteria</taxon>
        <taxon>Pseudomonadati</taxon>
        <taxon>Planctomycetota</taxon>
        <taxon>Planctomycetia</taxon>
        <taxon>Planctomycetales</taxon>
        <taxon>Planctomycetaceae</taxon>
        <taxon>Fuerstiella</taxon>
    </lineage>
</organism>
<proteinExistence type="predicted"/>
<keyword evidence="2" id="KW-1133">Transmembrane helix</keyword>
<protein>
    <submittedName>
        <fullName evidence="4">Flp pilus assembly protein</fullName>
    </submittedName>
</protein>
<keyword evidence="2" id="KW-0812">Transmembrane</keyword>
<evidence type="ECO:0000313" key="4">
    <source>
        <dbReference type="EMBL" id="APZ93602.1"/>
    </source>
</evidence>
<feature type="transmembrane region" description="Helical" evidence="2">
    <location>
        <begin position="32"/>
        <end position="52"/>
    </location>
</feature>
<sequence>MIGKRLISNSARAHHDEKRRGVGRCGEKRRGVAALEAAVVTPMLLVLVLGTIEMGTALRASTIMQSAVREAGRLASMDWRYIVADDDTPNAKLVRDLRNFVTASGLPGDQLTVSVIHADGDDEGENFDLTDPDNNLKLIKIELSLPYSQISLWPNRYLGGSNVNARLIMRAGMGAGLAH</sequence>
<evidence type="ECO:0000313" key="5">
    <source>
        <dbReference type="Proteomes" id="UP000187735"/>
    </source>
</evidence>
<dbReference type="InterPro" id="IPR012495">
    <property type="entry name" value="TadE-like_dom"/>
</dbReference>
<feature type="region of interest" description="Disordered" evidence="1">
    <location>
        <begin position="1"/>
        <end position="24"/>
    </location>
</feature>
<dbReference type="STRING" id="1891926.Fuma_03220"/>
<dbReference type="KEGG" id="fmr:Fuma_03220"/>
<accession>A0A1P8WHR8</accession>
<evidence type="ECO:0000256" key="2">
    <source>
        <dbReference type="SAM" id="Phobius"/>
    </source>
</evidence>
<dbReference type="Pfam" id="PF07811">
    <property type="entry name" value="TadE"/>
    <property type="match status" value="1"/>
</dbReference>
<dbReference type="AlphaFoldDB" id="A0A1P8WHR8"/>
<dbReference type="EMBL" id="CP017641">
    <property type="protein sequence ID" value="APZ93602.1"/>
    <property type="molecule type" value="Genomic_DNA"/>
</dbReference>
<evidence type="ECO:0000259" key="3">
    <source>
        <dbReference type="Pfam" id="PF07811"/>
    </source>
</evidence>
<evidence type="ECO:0000256" key="1">
    <source>
        <dbReference type="SAM" id="MobiDB-lite"/>
    </source>
</evidence>
<dbReference type="OrthoDB" id="261466at2"/>
<keyword evidence="5" id="KW-1185">Reference proteome</keyword>
<gene>
    <name evidence="4" type="ORF">Fuma_03220</name>
</gene>
<dbReference type="Proteomes" id="UP000187735">
    <property type="component" value="Chromosome"/>
</dbReference>
<name>A0A1P8WHR8_9PLAN</name>
<reference evidence="4 5" key="1">
    <citation type="journal article" date="2016" name="Front. Microbiol.">
        <title>Fuerstia marisgermanicae gen. nov., sp. nov., an Unusual Member of the Phylum Planctomycetes from the German Wadden Sea.</title>
        <authorList>
            <person name="Kohn T."/>
            <person name="Heuer A."/>
            <person name="Jogler M."/>
            <person name="Vollmers J."/>
            <person name="Boedeker C."/>
            <person name="Bunk B."/>
            <person name="Rast P."/>
            <person name="Borchert D."/>
            <person name="Glockner I."/>
            <person name="Freese H.M."/>
            <person name="Klenk H.P."/>
            <person name="Overmann J."/>
            <person name="Kaster A.K."/>
            <person name="Rohde M."/>
            <person name="Wiegand S."/>
            <person name="Jogler C."/>
        </authorList>
    </citation>
    <scope>NUCLEOTIDE SEQUENCE [LARGE SCALE GENOMIC DNA]</scope>
    <source>
        <strain evidence="4 5">NH11</strain>
    </source>
</reference>
<feature type="compositionally biased region" description="Basic and acidic residues" evidence="1">
    <location>
        <begin position="13"/>
        <end position="24"/>
    </location>
</feature>
<feature type="domain" description="TadE-like" evidence="3">
    <location>
        <begin position="31"/>
        <end position="73"/>
    </location>
</feature>
<dbReference type="RefSeq" id="WP_077025042.1">
    <property type="nucleotide sequence ID" value="NZ_CP017641.1"/>
</dbReference>
<keyword evidence="2" id="KW-0472">Membrane</keyword>